<proteinExistence type="predicted"/>
<dbReference type="EMBL" id="CM018049">
    <property type="protein sequence ID" value="KAA8519417.1"/>
    <property type="molecule type" value="Genomic_DNA"/>
</dbReference>
<dbReference type="AlphaFoldDB" id="A0A5J4ZQJ2"/>
<gene>
    <name evidence="1" type="ORF">F0562_013708</name>
</gene>
<protein>
    <submittedName>
        <fullName evidence="1">Uncharacterized protein</fullName>
    </submittedName>
</protein>
<evidence type="ECO:0000313" key="2">
    <source>
        <dbReference type="Proteomes" id="UP000325577"/>
    </source>
</evidence>
<organism evidence="1 2">
    <name type="scientific">Nyssa sinensis</name>
    <dbReference type="NCBI Taxonomy" id="561372"/>
    <lineage>
        <taxon>Eukaryota</taxon>
        <taxon>Viridiplantae</taxon>
        <taxon>Streptophyta</taxon>
        <taxon>Embryophyta</taxon>
        <taxon>Tracheophyta</taxon>
        <taxon>Spermatophyta</taxon>
        <taxon>Magnoliopsida</taxon>
        <taxon>eudicotyledons</taxon>
        <taxon>Gunneridae</taxon>
        <taxon>Pentapetalae</taxon>
        <taxon>asterids</taxon>
        <taxon>Cornales</taxon>
        <taxon>Nyssaceae</taxon>
        <taxon>Nyssa</taxon>
    </lineage>
</organism>
<sequence length="112" mass="12195">MGSSKETFWLKEEVFPVVAKGLNVTLSLRSEASLEDAADIPPESILRLAVEIRDFPHSFVGFLSTFGPMYGLSNEGLNGNVAFDLDLATEFDGTPEVDQSKEVGRTTLEANI</sequence>
<name>A0A5J4ZQJ2_9ASTE</name>
<keyword evidence="2" id="KW-1185">Reference proteome</keyword>
<evidence type="ECO:0000313" key="1">
    <source>
        <dbReference type="EMBL" id="KAA8519417.1"/>
    </source>
</evidence>
<dbReference type="Proteomes" id="UP000325577">
    <property type="component" value="Linkage Group LG6"/>
</dbReference>
<reference evidence="1 2" key="1">
    <citation type="submission" date="2019-09" db="EMBL/GenBank/DDBJ databases">
        <title>A chromosome-level genome assembly of the Chinese tupelo Nyssa sinensis.</title>
        <authorList>
            <person name="Yang X."/>
            <person name="Kang M."/>
            <person name="Yang Y."/>
            <person name="Xiong H."/>
            <person name="Wang M."/>
            <person name="Zhang Z."/>
            <person name="Wang Z."/>
            <person name="Wu H."/>
            <person name="Ma T."/>
            <person name="Liu J."/>
            <person name="Xi Z."/>
        </authorList>
    </citation>
    <scope>NUCLEOTIDE SEQUENCE [LARGE SCALE GENOMIC DNA]</scope>
    <source>
        <strain evidence="1">J267</strain>
        <tissue evidence="1">Leaf</tissue>
    </source>
</reference>
<accession>A0A5J4ZQJ2</accession>